<dbReference type="SUPFAM" id="SSF69318">
    <property type="entry name" value="Integrin alpha N-terminal domain"/>
    <property type="match status" value="1"/>
</dbReference>
<keyword evidence="3" id="KW-1185">Reference proteome</keyword>
<evidence type="ECO:0000256" key="1">
    <source>
        <dbReference type="SAM" id="SignalP"/>
    </source>
</evidence>
<sequence length="216" mass="22360">MVHTTLIRVLTTTALVIAAGVATTAPAAAEPPANVVQADLDGDGADDRVSLLPGPDGGWELRAELPSVVESAWLPEDERIPEVGLRVSDVDADGAHEVVTPVSVGANTVAFQVFLHRPELGLVPVSRRDGHPFFLYEGGAVAAVNGYECATDHDGRMLVVVGATLEEGDGSRYEGHRSTYAVSGGIVTPVHHTPIQGVPASDPVLATDPHTCAPAG</sequence>
<comment type="caution">
    <text evidence="2">The sequence shown here is derived from an EMBL/GenBank/DDBJ whole genome shotgun (WGS) entry which is preliminary data.</text>
</comment>
<keyword evidence="1" id="KW-0732">Signal</keyword>
<dbReference type="RefSeq" id="WP_343946141.1">
    <property type="nucleotide sequence ID" value="NZ_BAAAHP010000249.1"/>
</dbReference>
<feature type="signal peptide" evidence="1">
    <location>
        <begin position="1"/>
        <end position="29"/>
    </location>
</feature>
<feature type="chain" id="PRO_5045391915" description="VCBS repeat protein" evidence="1">
    <location>
        <begin position="30"/>
        <end position="216"/>
    </location>
</feature>
<proteinExistence type="predicted"/>
<evidence type="ECO:0008006" key="4">
    <source>
        <dbReference type="Google" id="ProtNLM"/>
    </source>
</evidence>
<protein>
    <recommendedName>
        <fullName evidence="4">VCBS repeat protein</fullName>
    </recommendedName>
</protein>
<name>A0ABP3YVI3_9PSEU</name>
<dbReference type="Proteomes" id="UP001499967">
    <property type="component" value="Unassembled WGS sequence"/>
</dbReference>
<dbReference type="EMBL" id="BAAAHP010000249">
    <property type="protein sequence ID" value="GAA0903181.1"/>
    <property type="molecule type" value="Genomic_DNA"/>
</dbReference>
<evidence type="ECO:0000313" key="2">
    <source>
        <dbReference type="EMBL" id="GAA0903181.1"/>
    </source>
</evidence>
<accession>A0ABP3YVI3</accession>
<reference evidence="3" key="1">
    <citation type="journal article" date="2019" name="Int. J. Syst. Evol. Microbiol.">
        <title>The Global Catalogue of Microorganisms (GCM) 10K type strain sequencing project: providing services to taxonomists for standard genome sequencing and annotation.</title>
        <authorList>
            <consortium name="The Broad Institute Genomics Platform"/>
            <consortium name="The Broad Institute Genome Sequencing Center for Infectious Disease"/>
            <person name="Wu L."/>
            <person name="Ma J."/>
        </authorList>
    </citation>
    <scope>NUCLEOTIDE SEQUENCE [LARGE SCALE GENOMIC DNA]</scope>
    <source>
        <strain evidence="3">JCM 11117</strain>
    </source>
</reference>
<organism evidence="2 3">
    <name type="scientific">Pseudonocardia zijingensis</name>
    <dbReference type="NCBI Taxonomy" id="153376"/>
    <lineage>
        <taxon>Bacteria</taxon>
        <taxon>Bacillati</taxon>
        <taxon>Actinomycetota</taxon>
        <taxon>Actinomycetes</taxon>
        <taxon>Pseudonocardiales</taxon>
        <taxon>Pseudonocardiaceae</taxon>
        <taxon>Pseudonocardia</taxon>
    </lineage>
</organism>
<evidence type="ECO:0000313" key="3">
    <source>
        <dbReference type="Proteomes" id="UP001499967"/>
    </source>
</evidence>
<dbReference type="InterPro" id="IPR028994">
    <property type="entry name" value="Integrin_alpha_N"/>
</dbReference>
<gene>
    <name evidence="2" type="ORF">GCM10009559_70720</name>
</gene>